<comment type="caution">
    <text evidence="1">The sequence shown here is derived from an EMBL/GenBank/DDBJ whole genome shotgun (WGS) entry which is preliminary data.</text>
</comment>
<proteinExistence type="predicted"/>
<accession>A0A7X9RZM1</accession>
<organism evidence="1 2">
    <name type="scientific">Flammeovirga aprica JL-4</name>
    <dbReference type="NCBI Taxonomy" id="694437"/>
    <lineage>
        <taxon>Bacteria</taxon>
        <taxon>Pseudomonadati</taxon>
        <taxon>Bacteroidota</taxon>
        <taxon>Cytophagia</taxon>
        <taxon>Cytophagales</taxon>
        <taxon>Flammeovirgaceae</taxon>
        <taxon>Flammeovirga</taxon>
    </lineage>
</organism>
<evidence type="ECO:0000313" key="2">
    <source>
        <dbReference type="Proteomes" id="UP000576082"/>
    </source>
</evidence>
<sequence>MKNLLIVILLVIVAFLIQLRFEEKSAQKDYMNVINVEKKYVEEDLSILFNLEDYEECKNTFDSIRNDSYNLDFAFTFEYRVIPVKCTEDTLEMILLDDYNIFHCINGECNIFYIDSLVKFIVDPSPHPIYQ</sequence>
<dbReference type="Proteomes" id="UP000576082">
    <property type="component" value="Unassembled WGS sequence"/>
</dbReference>
<evidence type="ECO:0000313" key="1">
    <source>
        <dbReference type="EMBL" id="NME71542.1"/>
    </source>
</evidence>
<keyword evidence="2" id="KW-1185">Reference proteome</keyword>
<dbReference type="AlphaFoldDB" id="A0A7X9RZM1"/>
<gene>
    <name evidence="1" type="ORF">HHU12_26480</name>
</gene>
<name>A0A7X9RZM1_9BACT</name>
<protein>
    <submittedName>
        <fullName evidence="1">Uncharacterized protein</fullName>
    </submittedName>
</protein>
<dbReference type="RefSeq" id="WP_169659756.1">
    <property type="nucleotide sequence ID" value="NZ_JABANE010000103.1"/>
</dbReference>
<reference evidence="1 2" key="1">
    <citation type="submission" date="2020-04" db="EMBL/GenBank/DDBJ databases">
        <title>Flammeovirga sp. SR4, a novel species isolated from seawater.</title>
        <authorList>
            <person name="Wang X."/>
        </authorList>
    </citation>
    <scope>NUCLEOTIDE SEQUENCE [LARGE SCALE GENOMIC DNA]</scope>
    <source>
        <strain evidence="1 2">ATCC 23126</strain>
    </source>
</reference>
<dbReference type="EMBL" id="JABANE010000103">
    <property type="protein sequence ID" value="NME71542.1"/>
    <property type="molecule type" value="Genomic_DNA"/>
</dbReference>